<comment type="caution">
    <text evidence="1">The sequence shown here is derived from an EMBL/GenBank/DDBJ whole genome shotgun (WGS) entry which is preliminary data.</text>
</comment>
<dbReference type="Pfam" id="PF11367">
    <property type="entry name" value="Tail_completion_gp17"/>
    <property type="match status" value="1"/>
</dbReference>
<protein>
    <submittedName>
        <fullName evidence="1">DUF3168 domain-containing protein</fullName>
    </submittedName>
</protein>
<evidence type="ECO:0000313" key="1">
    <source>
        <dbReference type="EMBL" id="MVO14744.1"/>
    </source>
</evidence>
<keyword evidence="2" id="KW-1185">Reference proteome</keyword>
<reference evidence="1 2" key="1">
    <citation type="submission" date="2019-12" db="EMBL/GenBank/DDBJ databases">
        <authorList>
            <person name="Zhang Y.-J."/>
        </authorList>
    </citation>
    <scope>NUCLEOTIDE SEQUENCE [LARGE SCALE GENOMIC DNA]</scope>
    <source>
        <strain evidence="1 2">CY05</strain>
    </source>
</reference>
<sequence length="132" mass="14062">MSYALSAALQSAVFQHLGNDPALAGIAIHDALPSGTVPPIYVLLGDEDVRDGSDKSGAGALHRFTLSIHSDSAGFSSAKQLASTLCDSLISAPLVLSRGQLIGLWFDRANARRLSDGSRRIELRFRARVEDD</sequence>
<evidence type="ECO:0000313" key="2">
    <source>
        <dbReference type="Proteomes" id="UP000478892"/>
    </source>
</evidence>
<organism evidence="1 2">
    <name type="scientific">Parasedimentitalea huanghaiensis</name>
    <dbReference type="NCBI Taxonomy" id="2682100"/>
    <lineage>
        <taxon>Bacteria</taxon>
        <taxon>Pseudomonadati</taxon>
        <taxon>Pseudomonadota</taxon>
        <taxon>Alphaproteobacteria</taxon>
        <taxon>Rhodobacterales</taxon>
        <taxon>Paracoccaceae</taxon>
        <taxon>Parasedimentitalea</taxon>
    </lineage>
</organism>
<dbReference type="AlphaFoldDB" id="A0A6L6WAN4"/>
<accession>A0A6L6WAN4</accession>
<dbReference type="Proteomes" id="UP000478892">
    <property type="component" value="Unassembled WGS sequence"/>
</dbReference>
<dbReference type="RefSeq" id="WP_157021032.1">
    <property type="nucleotide sequence ID" value="NZ_WQLV01000001.1"/>
</dbReference>
<dbReference type="EMBL" id="WQLV01000001">
    <property type="protein sequence ID" value="MVO14744.1"/>
    <property type="molecule type" value="Genomic_DNA"/>
</dbReference>
<proteinExistence type="predicted"/>
<dbReference type="InterPro" id="IPR021508">
    <property type="entry name" value="Gp17-like"/>
</dbReference>
<name>A0A6L6WAN4_9RHOB</name>
<dbReference type="Gene3D" id="3.30.2000.30">
    <property type="match status" value="1"/>
</dbReference>
<gene>
    <name evidence="1" type="ORF">GO984_02885</name>
</gene>
<dbReference type="InterPro" id="IPR053745">
    <property type="entry name" value="Viral_Tail_Comp_sf"/>
</dbReference>